<reference evidence="6" key="1">
    <citation type="journal article" date="2019" name="Nat. Commun.">
        <title>Expansion of phycobilisome linker gene families in mesophilic red algae.</title>
        <authorList>
            <person name="Lee J."/>
            <person name="Kim D."/>
            <person name="Bhattacharya D."/>
            <person name="Yoon H.S."/>
        </authorList>
    </citation>
    <scope>NUCLEOTIDE SEQUENCE [LARGE SCALE GENOMIC DNA]</scope>
    <source>
        <strain evidence="6">CCMP 1328</strain>
    </source>
</reference>
<proteinExistence type="inferred from homology"/>
<dbReference type="InterPro" id="IPR051383">
    <property type="entry name" value="COX19"/>
</dbReference>
<organism evidence="5 6">
    <name type="scientific">Porphyridium purpureum</name>
    <name type="common">Red alga</name>
    <name type="synonym">Porphyridium cruentum</name>
    <dbReference type="NCBI Taxonomy" id="35688"/>
    <lineage>
        <taxon>Eukaryota</taxon>
        <taxon>Rhodophyta</taxon>
        <taxon>Bangiophyceae</taxon>
        <taxon>Porphyridiales</taxon>
        <taxon>Porphyridiaceae</taxon>
        <taxon>Porphyridium</taxon>
    </lineage>
</organism>
<name>A0A5J4YK90_PORPP</name>
<evidence type="ECO:0000256" key="1">
    <source>
        <dbReference type="ARBA" id="ARBA00004496"/>
    </source>
</evidence>
<evidence type="ECO:0000313" key="6">
    <source>
        <dbReference type="Proteomes" id="UP000324585"/>
    </source>
</evidence>
<keyword evidence="3" id="KW-1015">Disulfide bond</keyword>
<evidence type="ECO:0000256" key="4">
    <source>
        <dbReference type="ARBA" id="ARBA00038223"/>
    </source>
</evidence>
<dbReference type="GO" id="GO:0005758">
    <property type="term" value="C:mitochondrial intermembrane space"/>
    <property type="evidence" value="ECO:0007669"/>
    <property type="project" value="TreeGrafter"/>
</dbReference>
<keyword evidence="6" id="KW-1185">Reference proteome</keyword>
<evidence type="ECO:0000256" key="3">
    <source>
        <dbReference type="ARBA" id="ARBA00023157"/>
    </source>
</evidence>
<evidence type="ECO:0000256" key="2">
    <source>
        <dbReference type="ARBA" id="ARBA00022490"/>
    </source>
</evidence>
<dbReference type="EMBL" id="VRMN01000014">
    <property type="protein sequence ID" value="KAA8491300.1"/>
    <property type="molecule type" value="Genomic_DNA"/>
</dbReference>
<protein>
    <submittedName>
        <fullName evidence="5">Cytochrome c oxidase assembly protein COX19</fullName>
    </submittedName>
</protein>
<accession>A0A5J4YK90</accession>
<dbReference type="PROSITE" id="PS51808">
    <property type="entry name" value="CHCH"/>
    <property type="match status" value="1"/>
</dbReference>
<dbReference type="PANTHER" id="PTHR21107">
    <property type="entry name" value="CYTOCHROME C OXIDASE ASSEMBLY PROTEIN COX19"/>
    <property type="match status" value="1"/>
</dbReference>
<keyword evidence="2" id="KW-0963">Cytoplasm</keyword>
<dbReference type="PANTHER" id="PTHR21107:SF2">
    <property type="entry name" value="CYTOCHROME C OXIDASE ASSEMBLY PROTEIN COX19"/>
    <property type="match status" value="1"/>
</dbReference>
<comment type="similarity">
    <text evidence="4">Belongs to the COX19 family.</text>
</comment>
<dbReference type="AlphaFoldDB" id="A0A5J4YK90"/>
<dbReference type="Proteomes" id="UP000324585">
    <property type="component" value="Unassembled WGS sequence"/>
</dbReference>
<dbReference type="OrthoDB" id="268594at2759"/>
<comment type="caution">
    <text evidence="5">The sequence shown here is derived from an EMBL/GenBank/DDBJ whole genome shotgun (WGS) entry which is preliminary data.</text>
</comment>
<comment type="subcellular location">
    <subcellularLocation>
        <location evidence="1">Cytoplasm</location>
    </subcellularLocation>
</comment>
<evidence type="ECO:0000313" key="5">
    <source>
        <dbReference type="EMBL" id="KAA8491300.1"/>
    </source>
</evidence>
<sequence length="105" mass="11548">MSTPPKRQPPRPPLKGSFPLDHFHDCSRLALEYEACLRAHSSVTAQCRDLAKTYLECRMENNLMLPADAETLGFNKEGTSNIDTTKATVPEQATAGAFVAGLRKD</sequence>
<dbReference type="GO" id="GO:0033617">
    <property type="term" value="P:mitochondrial respiratory chain complex IV assembly"/>
    <property type="evidence" value="ECO:0007669"/>
    <property type="project" value="TreeGrafter"/>
</dbReference>
<dbReference type="OMA" id="GTNDEAC"/>
<gene>
    <name evidence="5" type="ORF">FVE85_7721</name>
</gene>